<evidence type="ECO:0000313" key="2">
    <source>
        <dbReference type="Proteomes" id="UP001163798"/>
    </source>
</evidence>
<dbReference type="Gene3D" id="3.30.420.10">
    <property type="entry name" value="Ribonuclease H-like superfamily/Ribonuclease H"/>
    <property type="match status" value="1"/>
</dbReference>
<feature type="non-terminal residue" evidence="1">
    <location>
        <position position="1"/>
    </location>
</feature>
<dbReference type="Proteomes" id="UP001163798">
    <property type="component" value="Unassembled WGS sequence"/>
</dbReference>
<keyword evidence="2" id="KW-1185">Reference proteome</keyword>
<reference evidence="1" key="1">
    <citation type="submission" date="2022-08" db="EMBL/GenBank/DDBJ databases">
        <authorList>
            <consortium name="DOE Joint Genome Institute"/>
            <person name="Min B."/>
            <person name="Riley R."/>
            <person name="Sierra-Patev S."/>
            <person name="Naranjo-Ortiz M."/>
            <person name="Looney B."/>
            <person name="Konkel Z."/>
            <person name="Slot J.C."/>
            <person name="Sakamoto Y."/>
            <person name="Steenwyk J.L."/>
            <person name="Rokas A."/>
            <person name="Carro J."/>
            <person name="Camarero S."/>
            <person name="Ferreira P."/>
            <person name="Molpeceres G."/>
            <person name="Ruiz-Duenas F.J."/>
            <person name="Serrano A."/>
            <person name="Henrissat B."/>
            <person name="Drula E."/>
            <person name="Hughes K.W."/>
            <person name="Mata J.L."/>
            <person name="Ishikawa N.K."/>
            <person name="Vargas-Isla R."/>
            <person name="Ushijima S."/>
            <person name="Smith C.A."/>
            <person name="Ahrendt S."/>
            <person name="Andreopoulos W."/>
            <person name="He G."/>
            <person name="Labutti K."/>
            <person name="Lipzen A."/>
            <person name="Ng V."/>
            <person name="Sandor L."/>
            <person name="Barry K."/>
            <person name="Martinez A.T."/>
            <person name="Xiao Y."/>
            <person name="Gibbons J.G."/>
            <person name="Terashima K."/>
            <person name="Hibbett D.S."/>
            <person name="Grigoriev I.V."/>
        </authorList>
    </citation>
    <scope>NUCLEOTIDE SEQUENCE</scope>
    <source>
        <strain evidence="1">TFB10291</strain>
    </source>
</reference>
<dbReference type="GO" id="GO:0003676">
    <property type="term" value="F:nucleic acid binding"/>
    <property type="evidence" value="ECO:0007669"/>
    <property type="project" value="InterPro"/>
</dbReference>
<dbReference type="EMBL" id="MU794501">
    <property type="protein sequence ID" value="KAJ3779627.1"/>
    <property type="molecule type" value="Genomic_DNA"/>
</dbReference>
<name>A0AA38NH52_9AGAR</name>
<sequence length="71" mass="8595">PDINPIENAWAELKRRITKMDPRPQTLTQLWDALNDIWYSDDFNEYAKHLYISFPHCIQKLLKNNGCWLKY</sequence>
<organism evidence="1 2">
    <name type="scientific">Lentinula aff. detonsa</name>
    <dbReference type="NCBI Taxonomy" id="2804958"/>
    <lineage>
        <taxon>Eukaryota</taxon>
        <taxon>Fungi</taxon>
        <taxon>Dikarya</taxon>
        <taxon>Basidiomycota</taxon>
        <taxon>Agaricomycotina</taxon>
        <taxon>Agaricomycetes</taxon>
        <taxon>Agaricomycetidae</taxon>
        <taxon>Agaricales</taxon>
        <taxon>Marasmiineae</taxon>
        <taxon>Omphalotaceae</taxon>
        <taxon>Lentinula</taxon>
    </lineage>
</organism>
<evidence type="ECO:0008006" key="3">
    <source>
        <dbReference type="Google" id="ProtNLM"/>
    </source>
</evidence>
<gene>
    <name evidence="1" type="ORF">GGU10DRAFT_280465</name>
</gene>
<proteinExistence type="predicted"/>
<comment type="caution">
    <text evidence="1">The sequence shown here is derived from an EMBL/GenBank/DDBJ whole genome shotgun (WGS) entry which is preliminary data.</text>
</comment>
<protein>
    <recommendedName>
        <fullName evidence="3">Tc1-like transposase DDE domain-containing protein</fullName>
    </recommendedName>
</protein>
<evidence type="ECO:0000313" key="1">
    <source>
        <dbReference type="EMBL" id="KAJ3779627.1"/>
    </source>
</evidence>
<dbReference type="AlphaFoldDB" id="A0AA38NH52"/>
<accession>A0AA38NH52</accession>
<dbReference type="InterPro" id="IPR036397">
    <property type="entry name" value="RNaseH_sf"/>
</dbReference>